<evidence type="ECO:0008006" key="3">
    <source>
        <dbReference type="Google" id="ProtNLM"/>
    </source>
</evidence>
<dbReference type="AlphaFoldDB" id="A0AAN8EP21"/>
<dbReference type="EMBL" id="JAKLMC020000002">
    <property type="protein sequence ID" value="KAK5957940.1"/>
    <property type="molecule type" value="Genomic_DNA"/>
</dbReference>
<sequence>MSERNTLDNNTSQILHDYASPNVKLLVGRKKVEFNVQENVLSKVTHFQKCLNLGFKEASTKTIELLDDDQEGIAQLLHWVYTGPMSDIPCDKTSVNRSQAEVQRSMSLVQSYVVADNYSVEGLTNRIVDIFITYFGGHFPIPSLITTLTEAGLETCRLRQFFVHHLARAIADARSGCARWQDYIDRDTDWEANIKNLAPDDVLDVLKQCADLARARKPLPRYHHCDWHIHETTQPCNQKKTANKG</sequence>
<dbReference type="PANTHER" id="PTHR47843">
    <property type="entry name" value="BTB DOMAIN-CONTAINING PROTEIN-RELATED"/>
    <property type="match status" value="1"/>
</dbReference>
<comment type="caution">
    <text evidence="1">The sequence shown here is derived from an EMBL/GenBank/DDBJ whole genome shotgun (WGS) entry which is preliminary data.</text>
</comment>
<evidence type="ECO:0000313" key="2">
    <source>
        <dbReference type="Proteomes" id="UP001316803"/>
    </source>
</evidence>
<proteinExistence type="predicted"/>
<reference evidence="1 2" key="1">
    <citation type="submission" date="2022-12" db="EMBL/GenBank/DDBJ databases">
        <title>Genomic features and morphological characterization of a novel Knufia sp. strain isolated from spacecraft assembly facility.</title>
        <authorList>
            <person name="Teixeira M."/>
            <person name="Chander A.M."/>
            <person name="Stajich J.E."/>
            <person name="Venkateswaran K."/>
        </authorList>
    </citation>
    <scope>NUCLEOTIDE SEQUENCE [LARGE SCALE GENOMIC DNA]</scope>
    <source>
        <strain evidence="1 2">FJI-L2-BK-P2</strain>
    </source>
</reference>
<accession>A0AAN8EP21</accession>
<dbReference type="Gene3D" id="3.30.710.10">
    <property type="entry name" value="Potassium Channel Kv1.1, Chain A"/>
    <property type="match status" value="1"/>
</dbReference>
<dbReference type="SUPFAM" id="SSF54695">
    <property type="entry name" value="POZ domain"/>
    <property type="match status" value="1"/>
</dbReference>
<dbReference type="Proteomes" id="UP001316803">
    <property type="component" value="Unassembled WGS sequence"/>
</dbReference>
<organism evidence="1 2">
    <name type="scientific">Knufia fluminis</name>
    <dbReference type="NCBI Taxonomy" id="191047"/>
    <lineage>
        <taxon>Eukaryota</taxon>
        <taxon>Fungi</taxon>
        <taxon>Dikarya</taxon>
        <taxon>Ascomycota</taxon>
        <taxon>Pezizomycotina</taxon>
        <taxon>Eurotiomycetes</taxon>
        <taxon>Chaetothyriomycetidae</taxon>
        <taxon>Chaetothyriales</taxon>
        <taxon>Trichomeriaceae</taxon>
        <taxon>Knufia</taxon>
    </lineage>
</organism>
<dbReference type="CDD" id="cd18186">
    <property type="entry name" value="BTB_POZ_ZBTB_KLHL-like"/>
    <property type="match status" value="1"/>
</dbReference>
<keyword evidence="2" id="KW-1185">Reference proteome</keyword>
<evidence type="ECO:0000313" key="1">
    <source>
        <dbReference type="EMBL" id="KAK5957940.1"/>
    </source>
</evidence>
<gene>
    <name evidence="1" type="ORF">OHC33_001130</name>
</gene>
<protein>
    <recommendedName>
        <fullName evidence="3">BTB domain-containing protein</fullName>
    </recommendedName>
</protein>
<dbReference type="InterPro" id="IPR011333">
    <property type="entry name" value="SKP1/BTB/POZ_sf"/>
</dbReference>
<name>A0AAN8EP21_9EURO</name>
<dbReference type="PANTHER" id="PTHR47843:SF2">
    <property type="entry name" value="BTB DOMAIN-CONTAINING PROTEIN"/>
    <property type="match status" value="1"/>
</dbReference>